<keyword evidence="6" id="KW-0539">Nucleus</keyword>
<dbReference type="GO" id="GO:0000785">
    <property type="term" value="C:chromatin"/>
    <property type="evidence" value="ECO:0007669"/>
    <property type="project" value="TreeGrafter"/>
</dbReference>
<dbReference type="SMART" id="SM00355">
    <property type="entry name" value="ZnF_C2H2"/>
    <property type="match status" value="2"/>
</dbReference>
<dbReference type="Proteomes" id="UP000076532">
    <property type="component" value="Unassembled WGS sequence"/>
</dbReference>
<evidence type="ECO:0000313" key="11">
    <source>
        <dbReference type="EMBL" id="KZP08026.1"/>
    </source>
</evidence>
<keyword evidence="12" id="KW-1185">Reference proteome</keyword>
<evidence type="ECO:0000256" key="5">
    <source>
        <dbReference type="ARBA" id="ARBA00022833"/>
    </source>
</evidence>
<organism evidence="11 12">
    <name type="scientific">Athelia psychrophila</name>
    <dbReference type="NCBI Taxonomy" id="1759441"/>
    <lineage>
        <taxon>Eukaryota</taxon>
        <taxon>Fungi</taxon>
        <taxon>Dikarya</taxon>
        <taxon>Basidiomycota</taxon>
        <taxon>Agaricomycotina</taxon>
        <taxon>Agaricomycetes</taxon>
        <taxon>Agaricomycetidae</taxon>
        <taxon>Atheliales</taxon>
        <taxon>Atheliaceae</taxon>
        <taxon>Athelia</taxon>
    </lineage>
</organism>
<dbReference type="EMBL" id="KV417788">
    <property type="protein sequence ID" value="KZP06423.1"/>
    <property type="molecule type" value="Genomic_DNA"/>
</dbReference>
<dbReference type="GO" id="GO:0000978">
    <property type="term" value="F:RNA polymerase II cis-regulatory region sequence-specific DNA binding"/>
    <property type="evidence" value="ECO:0007669"/>
    <property type="project" value="InterPro"/>
</dbReference>
<dbReference type="GO" id="GO:0005634">
    <property type="term" value="C:nucleus"/>
    <property type="evidence" value="ECO:0007669"/>
    <property type="project" value="UniProtKB-SubCell"/>
</dbReference>
<evidence type="ECO:0000256" key="8">
    <source>
        <dbReference type="SAM" id="MobiDB-lite"/>
    </source>
</evidence>
<protein>
    <recommendedName>
        <fullName evidence="9">C2H2-type domain-containing protein</fullName>
    </recommendedName>
</protein>
<dbReference type="STRING" id="436010.A0A165WY85"/>
<feature type="non-terminal residue" evidence="11">
    <location>
        <position position="1"/>
    </location>
</feature>
<evidence type="ECO:0000256" key="1">
    <source>
        <dbReference type="ARBA" id="ARBA00004123"/>
    </source>
</evidence>
<evidence type="ECO:0000313" key="10">
    <source>
        <dbReference type="EMBL" id="KZP06423.1"/>
    </source>
</evidence>
<dbReference type="AlphaFoldDB" id="A0A165WY85"/>
<comment type="subcellular location">
    <subcellularLocation>
        <location evidence="1">Nucleus</location>
    </subcellularLocation>
</comment>
<keyword evidence="5" id="KW-0862">Zinc</keyword>
<dbReference type="EMBL" id="KV417733">
    <property type="protein sequence ID" value="KZP08026.1"/>
    <property type="molecule type" value="Genomic_DNA"/>
</dbReference>
<dbReference type="FunFam" id="3.30.160.60:FF:000446">
    <property type="entry name" value="Zinc finger protein"/>
    <property type="match status" value="1"/>
</dbReference>
<dbReference type="OrthoDB" id="6365676at2759"/>
<gene>
    <name evidence="11" type="ORF">FIBSPDRAFT_762036</name>
    <name evidence="10" type="ORF">FIBSPDRAFT_764454</name>
</gene>
<dbReference type="GO" id="GO:0008270">
    <property type="term" value="F:zinc ion binding"/>
    <property type="evidence" value="ECO:0007669"/>
    <property type="project" value="UniProtKB-KW"/>
</dbReference>
<feature type="domain" description="C2H2-type" evidence="9">
    <location>
        <begin position="73"/>
        <end position="97"/>
    </location>
</feature>
<dbReference type="PROSITE" id="PS00028">
    <property type="entry name" value="ZINC_FINGER_C2H2_1"/>
    <property type="match status" value="2"/>
</dbReference>
<evidence type="ECO:0000256" key="6">
    <source>
        <dbReference type="ARBA" id="ARBA00023242"/>
    </source>
</evidence>
<evidence type="ECO:0000256" key="4">
    <source>
        <dbReference type="ARBA" id="ARBA00022771"/>
    </source>
</evidence>
<evidence type="ECO:0000256" key="7">
    <source>
        <dbReference type="PROSITE-ProRule" id="PRU00042"/>
    </source>
</evidence>
<feature type="domain" description="C2H2-type" evidence="9">
    <location>
        <begin position="42"/>
        <end position="72"/>
    </location>
</feature>
<accession>A0A165WY85</accession>
<evidence type="ECO:0000256" key="2">
    <source>
        <dbReference type="ARBA" id="ARBA00022723"/>
    </source>
</evidence>
<evidence type="ECO:0000259" key="9">
    <source>
        <dbReference type="PROSITE" id="PS50157"/>
    </source>
</evidence>
<feature type="region of interest" description="Disordered" evidence="8">
    <location>
        <begin position="1"/>
        <end position="22"/>
    </location>
</feature>
<evidence type="ECO:0000313" key="12">
    <source>
        <dbReference type="Proteomes" id="UP000076532"/>
    </source>
</evidence>
<dbReference type="InterPro" id="IPR013087">
    <property type="entry name" value="Znf_C2H2_type"/>
</dbReference>
<reference evidence="11 12" key="1">
    <citation type="journal article" date="2016" name="Mol. Biol. Evol.">
        <title>Comparative Genomics of Early-Diverging Mushroom-Forming Fungi Provides Insights into the Origins of Lignocellulose Decay Capabilities.</title>
        <authorList>
            <person name="Nagy L.G."/>
            <person name="Riley R."/>
            <person name="Tritt A."/>
            <person name="Adam C."/>
            <person name="Daum C."/>
            <person name="Floudas D."/>
            <person name="Sun H."/>
            <person name="Yadav J.S."/>
            <person name="Pangilinan J."/>
            <person name="Larsson K.H."/>
            <person name="Matsuura K."/>
            <person name="Barry K."/>
            <person name="Labutti K."/>
            <person name="Kuo R."/>
            <person name="Ohm R.A."/>
            <person name="Bhattacharya S.S."/>
            <person name="Shirouzu T."/>
            <person name="Yoshinaga Y."/>
            <person name="Martin F.M."/>
            <person name="Grigoriev I.V."/>
            <person name="Hibbett D.S."/>
        </authorList>
    </citation>
    <scope>NUCLEOTIDE SEQUENCE [LARGE SCALE GENOMIC DNA]</scope>
    <source>
        <strain evidence="11 12">CBS 109695</strain>
    </source>
</reference>
<name>A0A165WY85_9AGAM</name>
<dbReference type="PANTHER" id="PTHR40626:SF32">
    <property type="entry name" value="ZINC FINGER PROTEIN RST2"/>
    <property type="match status" value="1"/>
</dbReference>
<evidence type="ECO:0000256" key="3">
    <source>
        <dbReference type="ARBA" id="ARBA00022737"/>
    </source>
</evidence>
<keyword evidence="3" id="KW-0677">Repeat</keyword>
<dbReference type="SUPFAM" id="SSF57667">
    <property type="entry name" value="beta-beta-alpha zinc fingers"/>
    <property type="match status" value="1"/>
</dbReference>
<dbReference type="InterPro" id="IPR051059">
    <property type="entry name" value="VerF-like"/>
</dbReference>
<dbReference type="GO" id="GO:0000981">
    <property type="term" value="F:DNA-binding transcription factor activity, RNA polymerase II-specific"/>
    <property type="evidence" value="ECO:0007669"/>
    <property type="project" value="InterPro"/>
</dbReference>
<keyword evidence="2" id="KW-0479">Metal-binding</keyword>
<keyword evidence="4 7" id="KW-0863">Zinc-finger</keyword>
<dbReference type="PROSITE" id="PS50157">
    <property type="entry name" value="ZINC_FINGER_C2H2_2"/>
    <property type="match status" value="2"/>
</dbReference>
<sequence>PVPVPNLTKTSRGRKVPVAPRALSPSQARLAAGGGGAGARTFRCAVGECGKCFIRAEHLKRHIRSIHTDEKPHPCPKKGCDRTFSRRDNLGQHLRVHGLKL</sequence>
<dbReference type="Gene3D" id="3.30.160.60">
    <property type="entry name" value="Classic Zinc Finger"/>
    <property type="match status" value="2"/>
</dbReference>
<dbReference type="InterPro" id="IPR036236">
    <property type="entry name" value="Znf_C2H2_sf"/>
</dbReference>
<dbReference type="PANTHER" id="PTHR40626">
    <property type="entry name" value="MIP31509P"/>
    <property type="match status" value="1"/>
</dbReference>
<dbReference type="Pfam" id="PF00096">
    <property type="entry name" value="zf-C2H2"/>
    <property type="match status" value="2"/>
</dbReference>
<proteinExistence type="predicted"/>